<dbReference type="InterPro" id="IPR018211">
    <property type="entry name" value="ADH_Fe_CS"/>
</dbReference>
<name>A0A2T0ANM9_9FIRM</name>
<dbReference type="CDD" id="cd08181">
    <property type="entry name" value="PPD-like"/>
    <property type="match status" value="1"/>
</dbReference>
<dbReference type="OrthoDB" id="9804734at2"/>
<proteinExistence type="predicted"/>
<organism evidence="4 5">
    <name type="scientific">Neomoorella humiferrea</name>
    <dbReference type="NCBI Taxonomy" id="676965"/>
    <lineage>
        <taxon>Bacteria</taxon>
        <taxon>Bacillati</taxon>
        <taxon>Bacillota</taxon>
        <taxon>Clostridia</taxon>
        <taxon>Neomoorellales</taxon>
        <taxon>Neomoorellaceae</taxon>
        <taxon>Neomoorella</taxon>
    </lineage>
</organism>
<dbReference type="InterPro" id="IPR001670">
    <property type="entry name" value="ADH_Fe/GldA"/>
</dbReference>
<dbReference type="PANTHER" id="PTHR11496:SF104">
    <property type="entry name" value="3-DEOXY-ALPHA-D-MANNO-OCTULOSONATE 8-OXIDASE"/>
    <property type="match status" value="1"/>
</dbReference>
<evidence type="ECO:0000259" key="2">
    <source>
        <dbReference type="Pfam" id="PF00465"/>
    </source>
</evidence>
<accession>A0A2T0ANM9</accession>
<dbReference type="FunFam" id="3.40.50.1970:FF:000003">
    <property type="entry name" value="Alcohol dehydrogenase, iron-containing"/>
    <property type="match status" value="1"/>
</dbReference>
<dbReference type="RefSeq" id="WP_106005850.1">
    <property type="nucleotide sequence ID" value="NZ_CP136419.1"/>
</dbReference>
<gene>
    <name evidence="4" type="primary">adhA</name>
    <name evidence="4" type="ORF">MOHU_19210</name>
</gene>
<dbReference type="InterPro" id="IPR056798">
    <property type="entry name" value="ADH_Fe_C"/>
</dbReference>
<dbReference type="Gene3D" id="1.20.1090.10">
    <property type="entry name" value="Dehydroquinate synthase-like - alpha domain"/>
    <property type="match status" value="1"/>
</dbReference>
<dbReference type="EC" id="1.1.1.2" evidence="4"/>
<dbReference type="PROSITE" id="PS00913">
    <property type="entry name" value="ADH_IRON_1"/>
    <property type="match status" value="1"/>
</dbReference>
<dbReference type="GO" id="GO:0004022">
    <property type="term" value="F:alcohol dehydrogenase (NAD+) activity"/>
    <property type="evidence" value="ECO:0007669"/>
    <property type="project" value="TreeGrafter"/>
</dbReference>
<evidence type="ECO:0000313" key="5">
    <source>
        <dbReference type="Proteomes" id="UP000238415"/>
    </source>
</evidence>
<feature type="domain" description="Alcohol dehydrogenase iron-type/glycerol dehydrogenase GldA" evidence="2">
    <location>
        <begin position="8"/>
        <end position="175"/>
    </location>
</feature>
<feature type="domain" description="Fe-containing alcohol dehydrogenase-like C-terminal" evidence="3">
    <location>
        <begin position="186"/>
        <end position="313"/>
    </location>
</feature>
<dbReference type="EMBL" id="PVXM01000048">
    <property type="protein sequence ID" value="PRR70505.1"/>
    <property type="molecule type" value="Genomic_DNA"/>
</dbReference>
<sequence>MTFRFYLPTRVFFGEGVLKEHGDFLGRLGRRALVVTGRKSAIVSGAMADFEELAKSLGLSWIIYDEVAANPTLETVAKAIDLARGEKVDLVIGIGGGSPLDTAKAVALLAPNRAEAAELYEAKLPVEPLPMVAIPTTAGTGSEVTQNAVFTLPDKQTKKGFSDDRCFPRVALVDPRYTYTLPRDVTIDTALDALSHAVEGYLSKRSTPLTDTLAMEAIKIFSRHKHGLLEDELTPVTRNELMYASTLAGMVIAHTRTTLLHTLGYPLTYSHDIPHGRANGYLLAAYLEFIQPAEPVKVDTLLKALGMNSVAEIQELIRHLLPPATQFSKAELERMASLVVNAESLTFTARRATLDDLYGILAKSLGQ</sequence>
<comment type="caution">
    <text evidence="4">The sequence shown here is derived from an EMBL/GenBank/DDBJ whole genome shotgun (WGS) entry which is preliminary data.</text>
</comment>
<evidence type="ECO:0000259" key="3">
    <source>
        <dbReference type="Pfam" id="PF25137"/>
    </source>
</evidence>
<dbReference type="Proteomes" id="UP000238415">
    <property type="component" value="Unassembled WGS sequence"/>
</dbReference>
<keyword evidence="1 4" id="KW-0560">Oxidoreductase</keyword>
<protein>
    <submittedName>
        <fullName evidence="4">Long-chain primary alcohol dehydrogenase AdhA</fullName>
        <ecNumber evidence="4">1.1.1.2</ecNumber>
    </submittedName>
</protein>
<dbReference type="Pfam" id="PF00465">
    <property type="entry name" value="Fe-ADH"/>
    <property type="match status" value="1"/>
</dbReference>
<dbReference type="Pfam" id="PF25137">
    <property type="entry name" value="ADH_Fe_C"/>
    <property type="match status" value="1"/>
</dbReference>
<dbReference type="SUPFAM" id="SSF56796">
    <property type="entry name" value="Dehydroquinate synthase-like"/>
    <property type="match status" value="1"/>
</dbReference>
<evidence type="ECO:0000313" key="4">
    <source>
        <dbReference type="EMBL" id="PRR70505.1"/>
    </source>
</evidence>
<reference evidence="4 5" key="1">
    <citation type="submission" date="2018-03" db="EMBL/GenBank/DDBJ databases">
        <title>Genome sequence of Moorella humiferrea DSM 23265.</title>
        <authorList>
            <person name="Poehlein A."/>
            <person name="Daniel R."/>
        </authorList>
    </citation>
    <scope>NUCLEOTIDE SEQUENCE [LARGE SCALE GENOMIC DNA]</scope>
    <source>
        <strain evidence="4 5">DSM 23265</strain>
    </source>
</reference>
<dbReference type="AlphaFoldDB" id="A0A2T0ANM9"/>
<keyword evidence="5" id="KW-1185">Reference proteome</keyword>
<dbReference type="GO" id="GO:0008106">
    <property type="term" value="F:alcohol dehydrogenase (NADP+) activity"/>
    <property type="evidence" value="ECO:0007669"/>
    <property type="project" value="UniProtKB-EC"/>
</dbReference>
<dbReference type="GO" id="GO:0046872">
    <property type="term" value="F:metal ion binding"/>
    <property type="evidence" value="ECO:0007669"/>
    <property type="project" value="InterPro"/>
</dbReference>
<dbReference type="Gene3D" id="3.40.50.1970">
    <property type="match status" value="1"/>
</dbReference>
<evidence type="ECO:0000256" key="1">
    <source>
        <dbReference type="ARBA" id="ARBA00023002"/>
    </source>
</evidence>
<dbReference type="InterPro" id="IPR039697">
    <property type="entry name" value="Alcohol_dehydrogenase_Fe"/>
</dbReference>
<dbReference type="PANTHER" id="PTHR11496">
    <property type="entry name" value="ALCOHOL DEHYDROGENASE"/>
    <property type="match status" value="1"/>
</dbReference>